<dbReference type="AlphaFoldDB" id="A0A8J1TB15"/>
<dbReference type="Pfam" id="PF14752">
    <property type="entry name" value="RBP_receptor"/>
    <property type="match status" value="1"/>
</dbReference>
<evidence type="ECO:0000256" key="5">
    <source>
        <dbReference type="ARBA" id="ARBA00022692"/>
    </source>
</evidence>
<evidence type="ECO:0000256" key="6">
    <source>
        <dbReference type="ARBA" id="ARBA00022893"/>
    </source>
</evidence>
<evidence type="ECO:0000256" key="7">
    <source>
        <dbReference type="ARBA" id="ARBA00022989"/>
    </source>
</evidence>
<accession>A0A8J1TB15</accession>
<keyword evidence="3" id="KW-0813">Transport</keyword>
<evidence type="ECO:0000256" key="3">
    <source>
        <dbReference type="ARBA" id="ARBA00022448"/>
    </source>
</evidence>
<evidence type="ECO:0000256" key="1">
    <source>
        <dbReference type="ARBA" id="ARBA00004651"/>
    </source>
</evidence>
<keyword evidence="8" id="KW-0683">Retinol-binding</keyword>
<dbReference type="GO" id="GO:0071939">
    <property type="term" value="P:vitamin A import into cell"/>
    <property type="evidence" value="ECO:0007669"/>
    <property type="project" value="TreeGrafter"/>
</dbReference>
<dbReference type="GO" id="GO:0005886">
    <property type="term" value="C:plasma membrane"/>
    <property type="evidence" value="ECO:0007669"/>
    <property type="project" value="UniProtKB-SubCell"/>
</dbReference>
<dbReference type="PANTHER" id="PTHR21444:SF16">
    <property type="entry name" value="RECEPTOR FOR RETINOL UPTAKE STRA6"/>
    <property type="match status" value="1"/>
</dbReference>
<reference evidence="11" key="1">
    <citation type="submission" date="2022-03" db="EMBL/GenBank/DDBJ databases">
        <authorList>
            <person name="Martin C."/>
        </authorList>
    </citation>
    <scope>NUCLEOTIDE SEQUENCE</scope>
</reference>
<evidence type="ECO:0000256" key="10">
    <source>
        <dbReference type="ARBA" id="ARBA00023170"/>
    </source>
</evidence>
<comment type="caution">
    <text evidence="11">The sequence shown here is derived from an EMBL/GenBank/DDBJ whole genome shotgun (WGS) entry which is preliminary data.</text>
</comment>
<evidence type="ECO:0000256" key="4">
    <source>
        <dbReference type="ARBA" id="ARBA00022475"/>
    </source>
</evidence>
<dbReference type="GO" id="GO:0019841">
    <property type="term" value="F:retinol binding"/>
    <property type="evidence" value="ECO:0007669"/>
    <property type="project" value="UniProtKB-KW"/>
</dbReference>
<name>A0A8J1TB15_OWEFU</name>
<evidence type="ECO:0000256" key="2">
    <source>
        <dbReference type="ARBA" id="ARBA00014411"/>
    </source>
</evidence>
<keyword evidence="6" id="KW-0845">Vitamin A</keyword>
<dbReference type="InterPro" id="IPR026612">
    <property type="entry name" value="STRA6-like"/>
</dbReference>
<proteinExistence type="predicted"/>
<dbReference type="Proteomes" id="UP000749559">
    <property type="component" value="Unassembled WGS sequence"/>
</dbReference>
<evidence type="ECO:0000313" key="12">
    <source>
        <dbReference type="Proteomes" id="UP000749559"/>
    </source>
</evidence>
<dbReference type="GO" id="GO:0038023">
    <property type="term" value="F:signaling receptor activity"/>
    <property type="evidence" value="ECO:0007669"/>
    <property type="project" value="InterPro"/>
</dbReference>
<dbReference type="EMBL" id="CAIIXF020000011">
    <property type="protein sequence ID" value="CAH1799706.1"/>
    <property type="molecule type" value="Genomic_DNA"/>
</dbReference>
<dbReference type="PANTHER" id="PTHR21444">
    <property type="entry name" value="COILED-COIL DOMAIN-CONTAINING PROTEIN 180"/>
    <property type="match status" value="1"/>
</dbReference>
<keyword evidence="4" id="KW-1003">Cell membrane</keyword>
<keyword evidence="9" id="KW-0472">Membrane</keyword>
<evidence type="ECO:0000313" key="11">
    <source>
        <dbReference type="EMBL" id="CAH1799706.1"/>
    </source>
</evidence>
<evidence type="ECO:0000256" key="9">
    <source>
        <dbReference type="ARBA" id="ARBA00023136"/>
    </source>
</evidence>
<keyword evidence="5" id="KW-0812">Transmembrane</keyword>
<keyword evidence="12" id="KW-1185">Reference proteome</keyword>
<keyword evidence="10" id="KW-0675">Receptor</keyword>
<organism evidence="11 12">
    <name type="scientific">Owenia fusiformis</name>
    <name type="common">Polychaete worm</name>
    <dbReference type="NCBI Taxonomy" id="6347"/>
    <lineage>
        <taxon>Eukaryota</taxon>
        <taxon>Metazoa</taxon>
        <taxon>Spiralia</taxon>
        <taxon>Lophotrochozoa</taxon>
        <taxon>Annelida</taxon>
        <taxon>Polychaeta</taxon>
        <taxon>Sedentaria</taxon>
        <taxon>Canalipalpata</taxon>
        <taxon>Sabellida</taxon>
        <taxon>Oweniida</taxon>
        <taxon>Oweniidae</taxon>
        <taxon>Owenia</taxon>
    </lineage>
</organism>
<dbReference type="GO" id="GO:0034632">
    <property type="term" value="F:retinol transmembrane transporter activity"/>
    <property type="evidence" value="ECO:0007669"/>
    <property type="project" value="InterPro"/>
</dbReference>
<comment type="subcellular location">
    <subcellularLocation>
        <location evidence="1">Cell membrane</location>
        <topology evidence="1">Multi-pass membrane protein</topology>
    </subcellularLocation>
</comment>
<gene>
    <name evidence="11" type="ORF">OFUS_LOCUS23684</name>
</gene>
<dbReference type="GO" id="GO:0016918">
    <property type="term" value="F:retinal binding"/>
    <property type="evidence" value="ECO:0007669"/>
    <property type="project" value="UniProtKB-KW"/>
</dbReference>
<protein>
    <recommendedName>
        <fullName evidence="2">Receptor for retinol uptake STRA6</fullName>
    </recommendedName>
</protein>
<keyword evidence="7" id="KW-1133">Transmembrane helix</keyword>
<dbReference type="OrthoDB" id="2376984at2759"/>
<sequence>MTSQSPAETTTSVYMANDSANATTPECVSYLDINAYFLFNLIPASCVIIVLAFLQRRQALCRGCLDGRPGLLSPIDFIQGRSRRFSYAAAFGLTAGLCITMILRELPVKPTPTTPSYLTTFYYVLTVIIYGTNFYPVFAALTMDTIFSYIIGTLYVWSYSIIFFLSLWKLCREDVDDDMIIMGEMVYNAPTILCCGYLMFSFPIRLIISIRNRNRDRSMEWTHHFQAKYVRRLFDPIPEEKPPPGMKQKIIGTIKSGMYNRVSGYRYSTRVICTTVVTIIVIYMLFSLYMLMLYPYLDYAYLSITAIIETGTTPLVKLLIEAIMENEIEITQVFDILLTYISFVVAAAVAFILVLYNILRSLACYRYDQLTLYRGAHPNLPPMKDLGHSGLMTGFIRFAGYQVAYCAWSFIITQLLLFLVIFVVSCVLIIPLTLGYGRWFLNVLLNAWPAVLVAMVLMIGQMLLSRFAFLQEKGGVLAANNRRWLFIFTYYMFFYNVFLGLFSTLKRILFSVLFGTLFLSRMDIASLSRFFERKDPGFSSYLGLLYVEHCHNHPILVTFCNILIDDHNRKYHKGRYASKAIRDEDTIDVKIKSQHGKYRDFKDQKSWRSYKRAQMRWQLVLTLMRAPILQYNRKQAIIAEAEAERKREISEQNELNLQNGRQHGLNDMKYQPTTIANHHTILNVGDLDNVDSNKMNVYLSNPHDTQKEQTTFL</sequence>
<evidence type="ECO:0000256" key="8">
    <source>
        <dbReference type="ARBA" id="ARBA00023072"/>
    </source>
</evidence>